<evidence type="ECO:0000256" key="2">
    <source>
        <dbReference type="ARBA" id="ARBA00002149"/>
    </source>
</evidence>
<dbReference type="Gene3D" id="2.102.10.10">
    <property type="entry name" value="Rieske [2Fe-2S] iron-sulphur domain"/>
    <property type="match status" value="1"/>
</dbReference>
<evidence type="ECO:0000256" key="9">
    <source>
        <dbReference type="ARBA" id="ARBA00023002"/>
    </source>
</evidence>
<evidence type="ECO:0000256" key="6">
    <source>
        <dbReference type="ARBA" id="ARBA00014931"/>
    </source>
</evidence>
<evidence type="ECO:0000259" key="13">
    <source>
        <dbReference type="PROSITE" id="PS51296"/>
    </source>
</evidence>
<gene>
    <name evidence="14" type="ORF">OSTQU699_LOCUS10514</name>
</gene>
<protein>
    <recommendedName>
        <fullName evidence="6">Choline monooxygenase, chloroplastic</fullName>
        <ecNumber evidence="5">1.14.15.7</ecNumber>
    </recommendedName>
</protein>
<keyword evidence="7" id="KW-0001">2Fe-2S</keyword>
<keyword evidence="11" id="KW-0411">Iron-sulfur</keyword>
<dbReference type="InterPro" id="IPR015879">
    <property type="entry name" value="Ring_hydroxy_dOase_asu_C_dom"/>
</dbReference>
<keyword evidence="9" id="KW-0560">Oxidoreductase</keyword>
<evidence type="ECO:0000313" key="15">
    <source>
        <dbReference type="Proteomes" id="UP000708148"/>
    </source>
</evidence>
<comment type="cofactor">
    <cofactor evidence="1">
        <name>Fe cation</name>
        <dbReference type="ChEBI" id="CHEBI:24875"/>
    </cofactor>
</comment>
<dbReference type="GO" id="GO:0051537">
    <property type="term" value="F:2 iron, 2 sulfur cluster binding"/>
    <property type="evidence" value="ECO:0007669"/>
    <property type="project" value="UniProtKB-KW"/>
</dbReference>
<evidence type="ECO:0000256" key="7">
    <source>
        <dbReference type="ARBA" id="ARBA00022714"/>
    </source>
</evidence>
<dbReference type="PANTHER" id="PTHR43756">
    <property type="entry name" value="CHOLINE MONOOXYGENASE, CHLOROPLASTIC"/>
    <property type="match status" value="1"/>
</dbReference>
<name>A0A8S1JGB6_9CHLO</name>
<dbReference type="SUPFAM" id="SSF55961">
    <property type="entry name" value="Bet v1-like"/>
    <property type="match status" value="1"/>
</dbReference>
<dbReference type="AlphaFoldDB" id="A0A8S1JGB6"/>
<evidence type="ECO:0000256" key="3">
    <source>
        <dbReference type="ARBA" id="ARBA00004866"/>
    </source>
</evidence>
<dbReference type="GO" id="GO:0019133">
    <property type="term" value="F:choline monooxygenase activity"/>
    <property type="evidence" value="ECO:0007669"/>
    <property type="project" value="UniProtKB-EC"/>
</dbReference>
<evidence type="ECO:0000256" key="8">
    <source>
        <dbReference type="ARBA" id="ARBA00022723"/>
    </source>
</evidence>
<dbReference type="Pfam" id="PF00355">
    <property type="entry name" value="Rieske"/>
    <property type="match status" value="1"/>
</dbReference>
<dbReference type="Pfam" id="PF00848">
    <property type="entry name" value="Ring_hydroxyl_A"/>
    <property type="match status" value="1"/>
</dbReference>
<dbReference type="OrthoDB" id="426882at2759"/>
<dbReference type="InterPro" id="IPR036922">
    <property type="entry name" value="Rieske_2Fe-2S_sf"/>
</dbReference>
<dbReference type="InterPro" id="IPR001663">
    <property type="entry name" value="Rng_hydr_dOase-A"/>
</dbReference>
<dbReference type="EC" id="1.14.15.7" evidence="5"/>
<evidence type="ECO:0000313" key="14">
    <source>
        <dbReference type="EMBL" id="CAD7705159.1"/>
    </source>
</evidence>
<proteinExistence type="inferred from homology"/>
<keyword evidence="10" id="KW-0408">Iron</keyword>
<comment type="catalytic activity">
    <reaction evidence="12">
        <text>choline + 2 reduced [2Fe-2S]-[ferredoxin] + O2 + 2 H(+) = betaine aldehyde hydrate + 2 oxidized [2Fe-2S]-[ferredoxin] + H2O</text>
        <dbReference type="Rhea" id="RHEA:17769"/>
        <dbReference type="Rhea" id="RHEA-COMP:10000"/>
        <dbReference type="Rhea" id="RHEA-COMP:10001"/>
        <dbReference type="ChEBI" id="CHEBI:15354"/>
        <dbReference type="ChEBI" id="CHEBI:15377"/>
        <dbReference type="ChEBI" id="CHEBI:15378"/>
        <dbReference type="ChEBI" id="CHEBI:15379"/>
        <dbReference type="ChEBI" id="CHEBI:15870"/>
        <dbReference type="ChEBI" id="CHEBI:33737"/>
        <dbReference type="ChEBI" id="CHEBI:33738"/>
        <dbReference type="EC" id="1.14.15.7"/>
    </reaction>
</comment>
<dbReference type="InterPro" id="IPR017941">
    <property type="entry name" value="Rieske_2Fe-2S"/>
</dbReference>
<evidence type="ECO:0000256" key="5">
    <source>
        <dbReference type="ARBA" id="ARBA00012763"/>
    </source>
</evidence>
<organism evidence="14 15">
    <name type="scientific">Ostreobium quekettii</name>
    <dbReference type="NCBI Taxonomy" id="121088"/>
    <lineage>
        <taxon>Eukaryota</taxon>
        <taxon>Viridiplantae</taxon>
        <taxon>Chlorophyta</taxon>
        <taxon>core chlorophytes</taxon>
        <taxon>Ulvophyceae</taxon>
        <taxon>TCBD clade</taxon>
        <taxon>Bryopsidales</taxon>
        <taxon>Ostreobineae</taxon>
        <taxon>Ostreobiaceae</taxon>
        <taxon>Ostreobium</taxon>
    </lineage>
</organism>
<keyword evidence="8" id="KW-0479">Metal-binding</keyword>
<dbReference type="CDD" id="cd03469">
    <property type="entry name" value="Rieske_RO_Alpha_N"/>
    <property type="match status" value="1"/>
</dbReference>
<dbReference type="PANTHER" id="PTHR43756:SF5">
    <property type="entry name" value="CHOLINE MONOOXYGENASE, CHLOROPLASTIC"/>
    <property type="match status" value="1"/>
</dbReference>
<comment type="function">
    <text evidence="2">Catalyzes the first step of the osmoprotectant glycine betaine synthesis.</text>
</comment>
<sequence>MPPADWYTSPEIAALEKKTTWAANWLHVARSGQLDRGGSCVTGCAAGAPFAVARLEGGGLRAYHNVCRHRAARLVTESSGTVQQGEAGAIFRCPYHAWEYRVEDGRLVKAPRMGGVEGFRARNYGLKGMEVLEWGPLVFIRLAGNPAASADSKSLHPPCWSALKAQLDSMGRFSSGLTHVRQVTYDMACNWKVFVDNYLDGGYHVPVLHAGLSRQLDLDSYRTIIRGRTSVQTCSSGGNVPGTEGSAAGGDLEGRLGSGAAYAFLHPNLMINRYGPWLDTNTVVPLSHATCRVTFDYYVEEQGLEAVAAAAGWGADVEGWVEEGLATSARVQEEDVGICEDVQRGLESGSYVPGRYAPRVEHADHHFHCMLAEELESGLTTL</sequence>
<comment type="caution">
    <text evidence="14">The sequence shown here is derived from an EMBL/GenBank/DDBJ whole genome shotgun (WGS) entry which is preliminary data.</text>
</comment>
<comment type="similarity">
    <text evidence="4">Belongs to the choline monooxygenase family.</text>
</comment>
<feature type="domain" description="Rieske" evidence="13">
    <location>
        <begin position="26"/>
        <end position="140"/>
    </location>
</feature>
<dbReference type="EMBL" id="CAJHUC010003039">
    <property type="protein sequence ID" value="CAD7705159.1"/>
    <property type="molecule type" value="Genomic_DNA"/>
</dbReference>
<dbReference type="Gene3D" id="3.90.380.10">
    <property type="entry name" value="Naphthalene 1,2-dioxygenase Alpha Subunit, Chain A, domain 1"/>
    <property type="match status" value="1"/>
</dbReference>
<evidence type="ECO:0000256" key="1">
    <source>
        <dbReference type="ARBA" id="ARBA00001962"/>
    </source>
</evidence>
<reference evidence="14" key="1">
    <citation type="submission" date="2020-12" db="EMBL/GenBank/DDBJ databases">
        <authorList>
            <person name="Iha C."/>
        </authorList>
    </citation>
    <scope>NUCLEOTIDE SEQUENCE</scope>
</reference>
<accession>A0A8S1JGB6</accession>
<comment type="pathway">
    <text evidence="3">Amine and polyamine biosynthesis; betaine biosynthesis via choline pathway; betaine aldehyde from choline (monooxygenase route): step 1/1.</text>
</comment>
<evidence type="ECO:0000256" key="11">
    <source>
        <dbReference type="ARBA" id="ARBA00023014"/>
    </source>
</evidence>
<keyword evidence="15" id="KW-1185">Reference proteome</keyword>
<dbReference type="PROSITE" id="PS51296">
    <property type="entry name" value="RIESKE"/>
    <property type="match status" value="1"/>
</dbReference>
<evidence type="ECO:0000256" key="12">
    <source>
        <dbReference type="ARBA" id="ARBA00049097"/>
    </source>
</evidence>
<dbReference type="Proteomes" id="UP000708148">
    <property type="component" value="Unassembled WGS sequence"/>
</dbReference>
<dbReference type="GO" id="GO:0005506">
    <property type="term" value="F:iron ion binding"/>
    <property type="evidence" value="ECO:0007669"/>
    <property type="project" value="InterPro"/>
</dbReference>
<evidence type="ECO:0000256" key="4">
    <source>
        <dbReference type="ARBA" id="ARBA00010848"/>
    </source>
</evidence>
<evidence type="ECO:0000256" key="10">
    <source>
        <dbReference type="ARBA" id="ARBA00023004"/>
    </source>
</evidence>
<dbReference type="SUPFAM" id="SSF50022">
    <property type="entry name" value="ISP domain"/>
    <property type="match status" value="1"/>
</dbReference>